<dbReference type="OrthoDB" id="8039770at2759"/>
<reference evidence="1 2" key="1">
    <citation type="journal article" date="2019" name="Commun. Biol.">
        <title>The bagworm genome reveals a unique fibroin gene that provides high tensile strength.</title>
        <authorList>
            <person name="Kono N."/>
            <person name="Nakamura H."/>
            <person name="Ohtoshi R."/>
            <person name="Tomita M."/>
            <person name="Numata K."/>
            <person name="Arakawa K."/>
        </authorList>
    </citation>
    <scope>NUCLEOTIDE SEQUENCE [LARGE SCALE GENOMIC DNA]</scope>
</reference>
<protein>
    <submittedName>
        <fullName evidence="1">Uncharacterized protein</fullName>
    </submittedName>
</protein>
<comment type="caution">
    <text evidence="1">The sequence shown here is derived from an EMBL/GenBank/DDBJ whole genome shotgun (WGS) entry which is preliminary data.</text>
</comment>
<sequence>MAQKEEETEYVFHIDDDVEIDCTIGGVETKMLIDSGCKQNLITKATWETLKKNKVILNNQHPNPNVTFMAYGDPDGYSAFTVLVSVYVQLEQLNELSCTDSVDTLDCLPIVCMNMSFKAHE</sequence>
<evidence type="ECO:0000313" key="2">
    <source>
        <dbReference type="Proteomes" id="UP000299102"/>
    </source>
</evidence>
<accession>A0A4C1XPP2</accession>
<dbReference type="AlphaFoldDB" id="A0A4C1XPP2"/>
<dbReference type="SUPFAM" id="SSF50630">
    <property type="entry name" value="Acid proteases"/>
    <property type="match status" value="1"/>
</dbReference>
<gene>
    <name evidence="1" type="ORF">EVAR_38704_1</name>
</gene>
<evidence type="ECO:0000313" key="1">
    <source>
        <dbReference type="EMBL" id="GBP64217.1"/>
    </source>
</evidence>
<keyword evidence="2" id="KW-1185">Reference proteome</keyword>
<organism evidence="1 2">
    <name type="scientific">Eumeta variegata</name>
    <name type="common">Bagworm moth</name>
    <name type="synonym">Eumeta japonica</name>
    <dbReference type="NCBI Taxonomy" id="151549"/>
    <lineage>
        <taxon>Eukaryota</taxon>
        <taxon>Metazoa</taxon>
        <taxon>Ecdysozoa</taxon>
        <taxon>Arthropoda</taxon>
        <taxon>Hexapoda</taxon>
        <taxon>Insecta</taxon>
        <taxon>Pterygota</taxon>
        <taxon>Neoptera</taxon>
        <taxon>Endopterygota</taxon>
        <taxon>Lepidoptera</taxon>
        <taxon>Glossata</taxon>
        <taxon>Ditrysia</taxon>
        <taxon>Tineoidea</taxon>
        <taxon>Psychidae</taxon>
        <taxon>Oiketicinae</taxon>
        <taxon>Eumeta</taxon>
    </lineage>
</organism>
<dbReference type="InterPro" id="IPR021109">
    <property type="entry name" value="Peptidase_aspartic_dom_sf"/>
</dbReference>
<dbReference type="Proteomes" id="UP000299102">
    <property type="component" value="Unassembled WGS sequence"/>
</dbReference>
<dbReference type="Gene3D" id="2.40.70.10">
    <property type="entry name" value="Acid Proteases"/>
    <property type="match status" value="1"/>
</dbReference>
<dbReference type="EMBL" id="BGZK01000891">
    <property type="protein sequence ID" value="GBP64217.1"/>
    <property type="molecule type" value="Genomic_DNA"/>
</dbReference>
<name>A0A4C1XPP2_EUMVA</name>
<proteinExistence type="predicted"/>